<keyword evidence="1" id="KW-0472">Membrane</keyword>
<gene>
    <name evidence="2" type="ORF">GYA55_15200</name>
</gene>
<name>A0A7X9FV80_9DELT</name>
<evidence type="ECO:0000313" key="3">
    <source>
        <dbReference type="Proteomes" id="UP000524246"/>
    </source>
</evidence>
<feature type="transmembrane region" description="Helical" evidence="1">
    <location>
        <begin position="21"/>
        <end position="42"/>
    </location>
</feature>
<evidence type="ECO:0000313" key="2">
    <source>
        <dbReference type="EMBL" id="NMC64511.1"/>
    </source>
</evidence>
<proteinExistence type="predicted"/>
<comment type="caution">
    <text evidence="2">The sequence shown here is derived from an EMBL/GenBank/DDBJ whole genome shotgun (WGS) entry which is preliminary data.</text>
</comment>
<dbReference type="PROSITE" id="PS00409">
    <property type="entry name" value="PROKAR_NTER_METHYL"/>
    <property type="match status" value="1"/>
</dbReference>
<sequence length="141" mass="15319">MQVRLKKIFSLIRQSLGGSQGFSLIEVMATILILAVTGLAIARSTIVSYRIMHRNERNAIALQLALQAMEEYATLSPVTLSASNDRSEPLVIYNNMKFARTSTVTVNGDNSRTVSIVVTPVDSELGGAATLTNTFPLWGTM</sequence>
<dbReference type="AlphaFoldDB" id="A0A7X9FV80"/>
<keyword evidence="1" id="KW-0812">Transmembrane</keyword>
<evidence type="ECO:0000256" key="1">
    <source>
        <dbReference type="SAM" id="Phobius"/>
    </source>
</evidence>
<protein>
    <submittedName>
        <fullName evidence="2">Prepilin-type N-terminal cleavage/methylation domain-containing protein</fullName>
    </submittedName>
</protein>
<dbReference type="Pfam" id="PF07963">
    <property type="entry name" value="N_methyl"/>
    <property type="match status" value="1"/>
</dbReference>
<accession>A0A7X9FV80</accession>
<dbReference type="NCBIfam" id="TIGR02532">
    <property type="entry name" value="IV_pilin_GFxxxE"/>
    <property type="match status" value="1"/>
</dbReference>
<organism evidence="2 3">
    <name type="scientific">SAR324 cluster bacterium</name>
    <dbReference type="NCBI Taxonomy" id="2024889"/>
    <lineage>
        <taxon>Bacteria</taxon>
        <taxon>Deltaproteobacteria</taxon>
        <taxon>SAR324 cluster</taxon>
    </lineage>
</organism>
<dbReference type="EMBL" id="JAAZON010000692">
    <property type="protein sequence ID" value="NMC64511.1"/>
    <property type="molecule type" value="Genomic_DNA"/>
</dbReference>
<dbReference type="InterPro" id="IPR012902">
    <property type="entry name" value="N_methyl_site"/>
</dbReference>
<reference evidence="2 3" key="1">
    <citation type="journal article" date="2020" name="Biotechnol. Biofuels">
        <title>New insights from the biogas microbiome by comprehensive genome-resolved metagenomics of nearly 1600 species originating from multiple anaerobic digesters.</title>
        <authorList>
            <person name="Campanaro S."/>
            <person name="Treu L."/>
            <person name="Rodriguez-R L.M."/>
            <person name="Kovalovszki A."/>
            <person name="Ziels R.M."/>
            <person name="Maus I."/>
            <person name="Zhu X."/>
            <person name="Kougias P.G."/>
            <person name="Basile A."/>
            <person name="Luo G."/>
            <person name="Schluter A."/>
            <person name="Konstantinidis K.T."/>
            <person name="Angelidaki I."/>
        </authorList>
    </citation>
    <scope>NUCLEOTIDE SEQUENCE [LARGE SCALE GENOMIC DNA]</scope>
    <source>
        <strain evidence="2">AS27yjCOA_65</strain>
    </source>
</reference>
<keyword evidence="1" id="KW-1133">Transmembrane helix</keyword>
<dbReference type="Proteomes" id="UP000524246">
    <property type="component" value="Unassembled WGS sequence"/>
</dbReference>